<comment type="similarity">
    <text evidence="2">Belongs to the DDB1 family.</text>
</comment>
<dbReference type="InterPro" id="IPR015943">
    <property type="entry name" value="WD40/YVTN_repeat-like_dom_sf"/>
</dbReference>
<dbReference type="InterPro" id="IPR050358">
    <property type="entry name" value="RSE1/DDB1/CFT1"/>
</dbReference>
<evidence type="ECO:0000256" key="7">
    <source>
        <dbReference type="ARBA" id="ARBA00023242"/>
    </source>
</evidence>
<feature type="domain" description="RSE1/DDB1/CPSF1 first beta-propeller" evidence="10">
    <location>
        <begin position="13"/>
        <end position="381"/>
    </location>
</feature>
<organism evidence="12 13">
    <name type="scientific">Malassezia equina</name>
    <dbReference type="NCBI Taxonomy" id="1381935"/>
    <lineage>
        <taxon>Eukaryota</taxon>
        <taxon>Fungi</taxon>
        <taxon>Dikarya</taxon>
        <taxon>Basidiomycota</taxon>
        <taxon>Ustilaginomycotina</taxon>
        <taxon>Malasseziomycetes</taxon>
        <taxon>Malasseziales</taxon>
        <taxon>Malasseziaceae</taxon>
        <taxon>Malassezia</taxon>
    </lineage>
</organism>
<dbReference type="Pfam" id="PF23726">
    <property type="entry name" value="Beta-prop_RSE1_2nd"/>
    <property type="match status" value="1"/>
</dbReference>
<evidence type="ECO:0000256" key="2">
    <source>
        <dbReference type="ARBA" id="ARBA00007453"/>
    </source>
</evidence>
<evidence type="ECO:0000256" key="3">
    <source>
        <dbReference type="ARBA" id="ARBA00014577"/>
    </source>
</evidence>
<accession>A0AAF0EGA8</accession>
<dbReference type="Pfam" id="PF03178">
    <property type="entry name" value="CPSF_A"/>
    <property type="match status" value="1"/>
</dbReference>
<dbReference type="GO" id="GO:0005681">
    <property type="term" value="C:spliceosomal complex"/>
    <property type="evidence" value="ECO:0007669"/>
    <property type="project" value="UniProtKB-KW"/>
</dbReference>
<keyword evidence="6" id="KW-0508">mRNA splicing</keyword>
<dbReference type="PANTHER" id="PTHR10644">
    <property type="entry name" value="DNA REPAIR/RNA PROCESSING CPSF FAMILY"/>
    <property type="match status" value="1"/>
</dbReference>
<dbReference type="Pfam" id="PF10433">
    <property type="entry name" value="Beta-prop_RSE1_1st"/>
    <property type="match status" value="1"/>
</dbReference>
<gene>
    <name evidence="12" type="primary">RSE1</name>
    <name evidence="12" type="ORF">MEQU1_002792</name>
</gene>
<evidence type="ECO:0000259" key="9">
    <source>
        <dbReference type="Pfam" id="PF03178"/>
    </source>
</evidence>
<proteinExistence type="inferred from homology"/>
<evidence type="ECO:0000313" key="12">
    <source>
        <dbReference type="EMBL" id="WFD24095.1"/>
    </source>
</evidence>
<dbReference type="GO" id="GO:0006397">
    <property type="term" value="P:mRNA processing"/>
    <property type="evidence" value="ECO:0007669"/>
    <property type="project" value="UniProtKB-KW"/>
</dbReference>
<evidence type="ECO:0000256" key="8">
    <source>
        <dbReference type="ARBA" id="ARBA00038266"/>
    </source>
</evidence>
<evidence type="ECO:0000259" key="11">
    <source>
        <dbReference type="Pfam" id="PF23726"/>
    </source>
</evidence>
<dbReference type="EMBL" id="CP119904">
    <property type="protein sequence ID" value="WFD24095.1"/>
    <property type="molecule type" value="Genomic_DNA"/>
</dbReference>
<name>A0AAF0EGA8_9BASI</name>
<sequence length="1207" mass="132703">MQLYNFTVQPSSSVTAAVVGQFLGTRQQHVLLVRGSRLELYDVDTEQGQMSQVMVQNVFGNIRSAICFRLTGTTRDHLILGSDSGRIAVLEYQASLNQFVKVHLETFGRSGNRRIVPGQYLASDPKGRAVMIGAVEKSKLIYILNRDAQSQLTISSPLEAHRTTTIVECIVGVDVGYENPLFASLEMDYAEADADVTGAAAAHTEKMLTYYELDLGLNHVVRRWSVPVDRSAHHLVSVPGGYNHATQRWDGPSGVLVCMEDYVVYKHQGQPEHCVPIPVRYNPAAKQRRGTMVVSSVLHKMKAAFFILLQTEDGDLFKVTIDHDEEEVQVLRIQYFDTVPVAIHLAILRAGFLYVASETGTQQLYSFQKLGDDDGLEWVSTSYPDRGMHRRMTLPSFVPRELENLALASELEALDPLMDAKLANPLQDDVPQIYAACGRGARSSLKRLRHGLEVSEVVSSELPGVPQAVWSTKLRQSDEFDGYIVLSFVNGTLVLSIGETIEEVVDSGLLTSAPTLAVQQLGADALLQVHPRGIRHILPNQQVNEWATPLLENGAPTQIVAATTNERQVVIALDNHEIVYFELDMDGQLNEYQERRDMGADVVALSVAACPEGSQRTPYVAIGCADQTIRIVSLDPDSTLSQVSLQALTAPASSICMSEMLDTSLDRHHLTMFVGIGLTNGVYIRTVLDPATGQLTDTRTRFLGSRPVTLIRVQVQGDTAVLALSSRSWLSYTLHGHTHFTPLMFDPLAHVSSFSTELCPDGLLAITGDSLRIITVPRLGGELKMDSMPVSYTPRKLAMHPEDASLFYVVEADHRVLSPIAPERIHAASPRGVLDLDPSTFGLVRAEAGRWASCVRVVDAKSMKTLWQLELEQDEAAFSVAIVRFASASNELFVIVGSAVGVTQAPQRHQGAYLTTFRLVQDGRALDMVHKTEVDGIPLALHAFHGRLLAGTGTYVRIYDMGTKKLLRKCQSKPFPAQVVSLNVQGARVIVGDAQESVHYAMYKEAINSLIPFADDTLPRYTTCSIMLDYDTVMAGDKFGNVYVLRIDSGASMAADEDPTGLMLQNDRSYLMGAGHRSQLLAHFHLGDIVTSFSLESLVPGGRPIVVYTCISGTIGALVPFISREDIKVMTTLEMYMRQEDLSMVGRDHLAFRGHYAPAKAVVDGDLCEAYTSLPFEKQAHIAEELDRTPGEIARKLAQLRETTTGF</sequence>
<evidence type="ECO:0000256" key="4">
    <source>
        <dbReference type="ARBA" id="ARBA00022664"/>
    </source>
</evidence>
<dbReference type="FunFam" id="2.130.10.10:FF:000031">
    <property type="entry name" value="Splicing factor 3b subunit 3"/>
    <property type="match status" value="1"/>
</dbReference>
<dbReference type="GO" id="GO:0003676">
    <property type="term" value="F:nucleic acid binding"/>
    <property type="evidence" value="ECO:0007669"/>
    <property type="project" value="InterPro"/>
</dbReference>
<dbReference type="InterPro" id="IPR004871">
    <property type="entry name" value="RSE1/DDB1/CPSF1_C"/>
</dbReference>
<feature type="domain" description="RSE1/DDB1/CPSF1 C-terminal" evidence="9">
    <location>
        <begin position="852"/>
        <end position="1172"/>
    </location>
</feature>
<evidence type="ECO:0000259" key="10">
    <source>
        <dbReference type="Pfam" id="PF10433"/>
    </source>
</evidence>
<dbReference type="InterPro" id="IPR058543">
    <property type="entry name" value="Beta-prop_RSE1/DDB1/CPSF1_2nd"/>
</dbReference>
<keyword evidence="4" id="KW-0507">mRNA processing</keyword>
<comment type="similarity">
    <text evidence="8">Belongs to the RSE1 family.</text>
</comment>
<reference evidence="12" key="1">
    <citation type="submission" date="2023-03" db="EMBL/GenBank/DDBJ databases">
        <title>Mating type loci evolution in Malassezia.</title>
        <authorList>
            <person name="Coelho M.A."/>
        </authorList>
    </citation>
    <scope>NUCLEOTIDE SEQUENCE</scope>
    <source>
        <strain evidence="12">CBS 12830</strain>
    </source>
</reference>
<dbReference type="Gene3D" id="2.130.10.10">
    <property type="entry name" value="YVTN repeat-like/Quinoprotein amine dehydrogenase"/>
    <property type="match status" value="3"/>
</dbReference>
<dbReference type="FunFam" id="2.130.10.10:FF:001143">
    <property type="entry name" value="Pre-mRNA-splicing factor rse-1, putative"/>
    <property type="match status" value="1"/>
</dbReference>
<keyword evidence="5" id="KW-0747">Spliceosome</keyword>
<evidence type="ECO:0000256" key="5">
    <source>
        <dbReference type="ARBA" id="ARBA00022728"/>
    </source>
</evidence>
<keyword evidence="13" id="KW-1185">Reference proteome</keyword>
<evidence type="ECO:0000313" key="13">
    <source>
        <dbReference type="Proteomes" id="UP001214415"/>
    </source>
</evidence>
<comment type="subcellular location">
    <subcellularLocation>
        <location evidence="1">Nucleus</location>
    </subcellularLocation>
</comment>
<dbReference type="InterPro" id="IPR011047">
    <property type="entry name" value="Quinoprotein_ADH-like_sf"/>
</dbReference>
<dbReference type="SUPFAM" id="SSF50998">
    <property type="entry name" value="Quinoprotein alcohol dehydrogenase-like"/>
    <property type="match status" value="1"/>
</dbReference>
<evidence type="ECO:0000256" key="1">
    <source>
        <dbReference type="ARBA" id="ARBA00004123"/>
    </source>
</evidence>
<keyword evidence="7" id="KW-0539">Nucleus</keyword>
<feature type="domain" description="RSE1/DDB1/CPSF1 second beta-propeller" evidence="11">
    <location>
        <begin position="455"/>
        <end position="776"/>
    </location>
</feature>
<protein>
    <recommendedName>
        <fullName evidence="3">DNA damage-binding protein 1</fullName>
    </recommendedName>
</protein>
<dbReference type="Proteomes" id="UP001214415">
    <property type="component" value="Chromosome 5"/>
</dbReference>
<dbReference type="GO" id="GO:0008380">
    <property type="term" value="P:RNA splicing"/>
    <property type="evidence" value="ECO:0007669"/>
    <property type="project" value="UniProtKB-KW"/>
</dbReference>
<dbReference type="AlphaFoldDB" id="A0AAF0EGA8"/>
<evidence type="ECO:0000256" key="6">
    <source>
        <dbReference type="ARBA" id="ARBA00023187"/>
    </source>
</evidence>
<dbReference type="InterPro" id="IPR018846">
    <property type="entry name" value="Beta-prop_RSE1/DDB1/CPSF1_1st"/>
</dbReference>